<dbReference type="EMBL" id="JBGORX010000001">
    <property type="protein sequence ID" value="MFJ1267024.1"/>
    <property type="molecule type" value="Genomic_DNA"/>
</dbReference>
<dbReference type="Gene3D" id="2.40.128.520">
    <property type="match status" value="1"/>
</dbReference>
<dbReference type="Proteomes" id="UP001615550">
    <property type="component" value="Unassembled WGS sequence"/>
</dbReference>
<keyword evidence="4" id="KW-1185">Reference proteome</keyword>
<organism evidence="3 4">
    <name type="scientific">Legionella lytica</name>
    <dbReference type="NCBI Taxonomy" id="96232"/>
    <lineage>
        <taxon>Bacteria</taxon>
        <taxon>Pseudomonadati</taxon>
        <taxon>Pseudomonadota</taxon>
        <taxon>Gammaproteobacteria</taxon>
        <taxon>Legionellales</taxon>
        <taxon>Legionellaceae</taxon>
        <taxon>Legionella</taxon>
    </lineage>
</organism>
<comment type="caution">
    <text evidence="3">The sequence shown here is derived from an EMBL/GenBank/DDBJ whole genome shotgun (WGS) entry which is preliminary data.</text>
</comment>
<evidence type="ECO:0000313" key="4">
    <source>
        <dbReference type="Proteomes" id="UP001615550"/>
    </source>
</evidence>
<feature type="signal peptide" evidence="1">
    <location>
        <begin position="1"/>
        <end position="22"/>
    </location>
</feature>
<name>A0ABW8D2Y1_9GAMM</name>
<gene>
    <name evidence="3" type="ORF">ACD661_00475</name>
</gene>
<reference evidence="3 4" key="1">
    <citation type="submission" date="2024-08" db="EMBL/GenBank/DDBJ databases">
        <title>Draft Genome Sequence of Legionella lytica strain DSB2004, Isolated From a Fire Sprinkler System.</title>
        <authorList>
            <person name="Everhart A.D."/>
            <person name="Kidane D.T."/>
            <person name="Farone A.L."/>
            <person name="Farone M.B."/>
        </authorList>
    </citation>
    <scope>NUCLEOTIDE SEQUENCE [LARGE SCALE GENOMIC DNA]</scope>
    <source>
        <strain evidence="3 4">DSB2004</strain>
    </source>
</reference>
<evidence type="ECO:0000256" key="1">
    <source>
        <dbReference type="SAM" id="SignalP"/>
    </source>
</evidence>
<dbReference type="PANTHER" id="PTHR36919:SF3">
    <property type="entry name" value="BLL5882 PROTEIN"/>
    <property type="match status" value="1"/>
</dbReference>
<keyword evidence="1" id="KW-0732">Signal</keyword>
<proteinExistence type="predicted"/>
<feature type="domain" description="DUF2147" evidence="2">
    <location>
        <begin position="29"/>
        <end position="144"/>
    </location>
</feature>
<dbReference type="RefSeq" id="WP_400185512.1">
    <property type="nucleotide sequence ID" value="NZ_JBGORX010000001.1"/>
</dbReference>
<protein>
    <submittedName>
        <fullName evidence="3">DUF2147 domain-containing protein</fullName>
    </submittedName>
</protein>
<dbReference type="PANTHER" id="PTHR36919">
    <property type="entry name" value="BLR1215 PROTEIN"/>
    <property type="match status" value="1"/>
</dbReference>
<feature type="chain" id="PRO_5045145016" evidence="1">
    <location>
        <begin position="23"/>
        <end position="144"/>
    </location>
</feature>
<sequence length="144" mass="15277">MKLWKAICGLVFAASFVSNAIAASGSPVGQWTTIDDKTGAKRAVVMISESGGVISGVIQKVYPQAGDTGICEKCPGSFKGKKIAGIRFLWGLKSEGNNEWGGGSILDPKSGKIYKAKMTLDGNKLHVRGYLGVSLLGRTQTWVR</sequence>
<dbReference type="Pfam" id="PF09917">
    <property type="entry name" value="DUF2147"/>
    <property type="match status" value="1"/>
</dbReference>
<evidence type="ECO:0000259" key="2">
    <source>
        <dbReference type="Pfam" id="PF09917"/>
    </source>
</evidence>
<dbReference type="InterPro" id="IPR019223">
    <property type="entry name" value="DUF2147"/>
</dbReference>
<evidence type="ECO:0000313" key="3">
    <source>
        <dbReference type="EMBL" id="MFJ1267024.1"/>
    </source>
</evidence>
<accession>A0ABW8D2Y1</accession>